<dbReference type="InterPro" id="IPR036086">
    <property type="entry name" value="ParB/Sulfiredoxin_sf"/>
</dbReference>
<feature type="compositionally biased region" description="Basic and acidic residues" evidence="2">
    <location>
        <begin position="132"/>
        <end position="142"/>
    </location>
</feature>
<name>A0A5C8P1G2_9BURK</name>
<dbReference type="SUPFAM" id="SSF110849">
    <property type="entry name" value="ParB/Sulfiredoxin"/>
    <property type="match status" value="1"/>
</dbReference>
<reference evidence="4 5" key="1">
    <citation type="submission" date="2019-06" db="EMBL/GenBank/DDBJ databases">
        <title>Quisquiliibacterium sp. nov., isolated from a maize field.</title>
        <authorList>
            <person name="Lin S.-Y."/>
            <person name="Tsai C.-F."/>
            <person name="Young C.-C."/>
        </authorList>
    </citation>
    <scope>NUCLEOTIDE SEQUENCE [LARGE SCALE GENOMIC DNA]</scope>
    <source>
        <strain evidence="4 5">CC-CFT501</strain>
    </source>
</reference>
<accession>A0A5C8P1G2</accession>
<dbReference type="CDD" id="cd16387">
    <property type="entry name" value="ParB_N_Srx"/>
    <property type="match status" value="1"/>
</dbReference>
<gene>
    <name evidence="4" type="ORF">FHP08_06600</name>
</gene>
<protein>
    <recommendedName>
        <fullName evidence="3">ParB-like N-terminal domain-containing protein</fullName>
    </recommendedName>
</protein>
<dbReference type="EMBL" id="VDUY01000002">
    <property type="protein sequence ID" value="TXL67435.1"/>
    <property type="molecule type" value="Genomic_DNA"/>
</dbReference>
<feature type="coiled-coil region" evidence="1">
    <location>
        <begin position="209"/>
        <end position="291"/>
    </location>
</feature>
<dbReference type="Pfam" id="PF02195">
    <property type="entry name" value="ParB_N"/>
    <property type="match status" value="1"/>
</dbReference>
<organism evidence="4 5">
    <name type="scientific">Zeimonas arvi</name>
    <dbReference type="NCBI Taxonomy" id="2498847"/>
    <lineage>
        <taxon>Bacteria</taxon>
        <taxon>Pseudomonadati</taxon>
        <taxon>Pseudomonadota</taxon>
        <taxon>Betaproteobacteria</taxon>
        <taxon>Burkholderiales</taxon>
        <taxon>Burkholderiaceae</taxon>
        <taxon>Zeimonas</taxon>
    </lineage>
</organism>
<comment type="caution">
    <text evidence="4">The sequence shown here is derived from an EMBL/GenBank/DDBJ whole genome shotgun (WGS) entry which is preliminary data.</text>
</comment>
<dbReference type="AlphaFoldDB" id="A0A5C8P1G2"/>
<feature type="domain" description="ParB-like N-terminal" evidence="3">
    <location>
        <begin position="5"/>
        <end position="75"/>
    </location>
</feature>
<dbReference type="OrthoDB" id="189843at2"/>
<feature type="compositionally biased region" description="Polar residues" evidence="2">
    <location>
        <begin position="152"/>
        <end position="172"/>
    </location>
</feature>
<dbReference type="InterPro" id="IPR003115">
    <property type="entry name" value="ParB_N"/>
</dbReference>
<evidence type="ECO:0000313" key="5">
    <source>
        <dbReference type="Proteomes" id="UP000321548"/>
    </source>
</evidence>
<sequence length="293" mass="31907">MDGGTQPRAAFNQATVDEYAEVLTAGGELPPVTVFHDGSDHWLVDGFHRLFAHRKIGALTLMADVRQGTLRDAVLWSVGANAAHGLRRTNEDKRKAVLTLLADAEWSKWSDRQIAEACAVGHPMVAALRRPEVAQRQQEARNRSAANKVESDSTPSLESDSTPSLESDSTAATPPEESSAGQAGGPDSTGDHAEPGSKPQEASASAPELAELREVLAEQTVMLEEAQDKIESLSKLVDASDQMAEARRQIHQLQAEVRVLRERQAGLMNEAAEAKRLARSWRLKLERIEKARV</sequence>
<evidence type="ECO:0000256" key="1">
    <source>
        <dbReference type="SAM" id="Coils"/>
    </source>
</evidence>
<feature type="region of interest" description="Disordered" evidence="2">
    <location>
        <begin position="132"/>
        <end position="207"/>
    </location>
</feature>
<evidence type="ECO:0000256" key="2">
    <source>
        <dbReference type="SAM" id="MobiDB-lite"/>
    </source>
</evidence>
<keyword evidence="5" id="KW-1185">Reference proteome</keyword>
<dbReference type="Proteomes" id="UP000321548">
    <property type="component" value="Unassembled WGS sequence"/>
</dbReference>
<proteinExistence type="predicted"/>
<keyword evidence="1" id="KW-0175">Coiled coil</keyword>
<evidence type="ECO:0000259" key="3">
    <source>
        <dbReference type="Pfam" id="PF02195"/>
    </source>
</evidence>
<evidence type="ECO:0000313" key="4">
    <source>
        <dbReference type="EMBL" id="TXL67435.1"/>
    </source>
</evidence>